<dbReference type="EMBL" id="CADCUQ010001050">
    <property type="protein sequence ID" value="CAA9445047.1"/>
    <property type="molecule type" value="Genomic_DNA"/>
</dbReference>
<evidence type="ECO:0000313" key="1">
    <source>
        <dbReference type="EMBL" id="CAA9445047.1"/>
    </source>
</evidence>
<sequence>MGHGLWSSGRRWDRRAARCGRRVPREYTRALAGPLIDGGSCGCGRRRAAGPHRSLRLGERVRTACGRVARACTHARGD</sequence>
<organism evidence="1">
    <name type="scientific">uncultured Phycisphaerae bacterium</name>
    <dbReference type="NCBI Taxonomy" id="904963"/>
    <lineage>
        <taxon>Bacteria</taxon>
        <taxon>Pseudomonadati</taxon>
        <taxon>Planctomycetota</taxon>
        <taxon>Phycisphaerae</taxon>
        <taxon>environmental samples</taxon>
    </lineage>
</organism>
<protein>
    <submittedName>
        <fullName evidence="1">Uncharacterized protein</fullName>
    </submittedName>
</protein>
<reference evidence="1" key="1">
    <citation type="submission" date="2020-02" db="EMBL/GenBank/DDBJ databases">
        <authorList>
            <person name="Meier V. D."/>
        </authorList>
    </citation>
    <scope>NUCLEOTIDE SEQUENCE</scope>
    <source>
        <strain evidence="1">AVDCRST_MAG64</strain>
    </source>
</reference>
<accession>A0A6J4QMJ1</accession>
<dbReference type="AlphaFoldDB" id="A0A6J4QMJ1"/>
<name>A0A6J4QMJ1_9BACT</name>
<gene>
    <name evidence="1" type="ORF">AVDCRST_MAG64-4501</name>
</gene>
<proteinExistence type="predicted"/>